<reference evidence="8" key="1">
    <citation type="journal article" date="2014" name="Sci. Data">
        <title>Genomes of diverse isolates of the marine cyanobacterium Prochlorococcus.</title>
        <authorList>
            <person name="Biller S."/>
            <person name="Berube P."/>
            <person name="Thompson J."/>
            <person name="Kelly L."/>
            <person name="Roggensack S."/>
            <person name="Awad L."/>
            <person name="Roache-Johnson K."/>
            <person name="Ding H."/>
            <person name="Giovannoni S.J."/>
            <person name="Moore L.R."/>
            <person name="Chisholm S.W."/>
        </authorList>
    </citation>
    <scope>NUCLEOTIDE SEQUENCE [LARGE SCALE GENOMIC DNA]</scope>
    <source>
        <strain evidence="8">PAC1</strain>
    </source>
</reference>
<evidence type="ECO:0000256" key="4">
    <source>
        <dbReference type="ARBA" id="ARBA00022777"/>
    </source>
</evidence>
<comment type="similarity">
    <text evidence="1">Belongs to the carbohydrate kinase PfkB family.</text>
</comment>
<dbReference type="GO" id="GO:0008865">
    <property type="term" value="F:fructokinase activity"/>
    <property type="evidence" value="ECO:0007669"/>
    <property type="project" value="UniProtKB-EC"/>
</dbReference>
<dbReference type="InterPro" id="IPR002173">
    <property type="entry name" value="Carboh/pur_kinase_PfkB_CS"/>
</dbReference>
<evidence type="ECO:0000256" key="3">
    <source>
        <dbReference type="ARBA" id="ARBA00022741"/>
    </source>
</evidence>
<protein>
    <submittedName>
        <fullName evidence="7">Fructokinase</fullName>
        <ecNumber evidence="7">2.7.1.4</ecNumber>
    </submittedName>
</protein>
<feature type="domain" description="Carbohydrate kinase PfkB" evidence="6">
    <location>
        <begin position="5"/>
        <end position="321"/>
    </location>
</feature>
<dbReference type="PANTHER" id="PTHR43085">
    <property type="entry name" value="HEXOKINASE FAMILY MEMBER"/>
    <property type="match status" value="1"/>
</dbReference>
<dbReference type="AlphaFoldDB" id="A0A0A2C6F5"/>
<proteinExistence type="inferred from homology"/>
<keyword evidence="3" id="KW-0547">Nucleotide-binding</keyword>
<dbReference type="Pfam" id="PF00294">
    <property type="entry name" value="PfkB"/>
    <property type="match status" value="1"/>
</dbReference>
<gene>
    <name evidence="7" type="ORF">EV03_0232</name>
</gene>
<keyword evidence="4 7" id="KW-0418">Kinase</keyword>
<sequence length="338" mass="36306">MLAGSVIAIGEALIDRLGPLGGDPSSDLPVTDCFGGAPANVACALSRLGAKVSFIGSLGNDLFGENFNNLLIERGINTSGLQQDILRPTRVVLVRRDSDGERCFEGFQGDKGLGFADQAISLEQIIRDWPLVAENAQWLVAGTIPLASDISSKAFLWCIENALHSGIKIALDLNWRPTFWRNQVTTVSEPSLKEKNQILSILKKVSLIKLAKEEAQWFFNSSDPTEISSSLPQRPSVVVTDGSNPILWRLNNHLGKSFAIIPSSVVDTTGAGDSFTAGIIYKLISVELDQISQQSAKDIIQFGIACGSHVCEGIGAIEPQPYLDDIENLLSLSKGGSS</sequence>
<evidence type="ECO:0000256" key="2">
    <source>
        <dbReference type="ARBA" id="ARBA00022679"/>
    </source>
</evidence>
<evidence type="ECO:0000256" key="5">
    <source>
        <dbReference type="ARBA" id="ARBA00022840"/>
    </source>
</evidence>
<dbReference type="InterPro" id="IPR050306">
    <property type="entry name" value="PfkB_Carbo_kinase"/>
</dbReference>
<dbReference type="EMBL" id="JNAX01000004">
    <property type="protein sequence ID" value="KGG21913.1"/>
    <property type="molecule type" value="Genomic_DNA"/>
</dbReference>
<evidence type="ECO:0000313" key="8">
    <source>
        <dbReference type="Proteomes" id="UP000030392"/>
    </source>
</evidence>
<dbReference type="GO" id="GO:0005524">
    <property type="term" value="F:ATP binding"/>
    <property type="evidence" value="ECO:0007669"/>
    <property type="project" value="UniProtKB-KW"/>
</dbReference>
<keyword evidence="2 7" id="KW-0808">Transferase</keyword>
<dbReference type="EC" id="2.7.1.4" evidence="7"/>
<evidence type="ECO:0000259" key="6">
    <source>
        <dbReference type="Pfam" id="PF00294"/>
    </source>
</evidence>
<keyword evidence="5" id="KW-0067">ATP-binding</keyword>
<name>A0A0A2C6F5_PROMR</name>
<dbReference type="Proteomes" id="UP000030392">
    <property type="component" value="Unassembled WGS sequence"/>
</dbReference>
<evidence type="ECO:0000256" key="1">
    <source>
        <dbReference type="ARBA" id="ARBA00010688"/>
    </source>
</evidence>
<dbReference type="InterPro" id="IPR011611">
    <property type="entry name" value="PfkB_dom"/>
</dbReference>
<dbReference type="InterPro" id="IPR029056">
    <property type="entry name" value="Ribokinase-like"/>
</dbReference>
<comment type="caution">
    <text evidence="7">The sequence shown here is derived from an EMBL/GenBank/DDBJ whole genome shotgun (WGS) entry which is preliminary data.</text>
</comment>
<dbReference type="CDD" id="cd01167">
    <property type="entry name" value="bac_FRK"/>
    <property type="match status" value="1"/>
</dbReference>
<dbReference type="Gene3D" id="3.40.1190.20">
    <property type="match status" value="1"/>
</dbReference>
<dbReference type="PANTHER" id="PTHR43085:SF1">
    <property type="entry name" value="PSEUDOURIDINE KINASE-RELATED"/>
    <property type="match status" value="1"/>
</dbReference>
<dbReference type="PROSITE" id="PS00583">
    <property type="entry name" value="PFKB_KINASES_1"/>
    <property type="match status" value="1"/>
</dbReference>
<dbReference type="SUPFAM" id="SSF53613">
    <property type="entry name" value="Ribokinase-like"/>
    <property type="match status" value="1"/>
</dbReference>
<dbReference type="RefSeq" id="WP_036904419.1">
    <property type="nucleotide sequence ID" value="NZ_CP138967.1"/>
</dbReference>
<evidence type="ECO:0000313" key="7">
    <source>
        <dbReference type="EMBL" id="KGG21913.1"/>
    </source>
</evidence>
<organism evidence="7 8">
    <name type="scientific">Prochlorococcus marinus str. PAC1</name>
    <dbReference type="NCBI Taxonomy" id="59924"/>
    <lineage>
        <taxon>Bacteria</taxon>
        <taxon>Bacillati</taxon>
        <taxon>Cyanobacteriota</taxon>
        <taxon>Cyanophyceae</taxon>
        <taxon>Synechococcales</taxon>
        <taxon>Prochlorococcaceae</taxon>
        <taxon>Prochlorococcus</taxon>
    </lineage>
</organism>
<accession>A0A0A2C6F5</accession>
<dbReference type="PROSITE" id="PS00584">
    <property type="entry name" value="PFKB_KINASES_2"/>
    <property type="match status" value="1"/>
</dbReference>